<dbReference type="InterPro" id="IPR001789">
    <property type="entry name" value="Sig_transdc_resp-reg_receiver"/>
</dbReference>
<dbReference type="Pfam" id="PF00072">
    <property type="entry name" value="Response_reg"/>
    <property type="match status" value="1"/>
</dbReference>
<dbReference type="PIRSF" id="PIRSF036382">
    <property type="entry name" value="RR_antiterm"/>
    <property type="match status" value="1"/>
</dbReference>
<accession>Q1YUV0</accession>
<name>Q1YUV0_9GAMM</name>
<dbReference type="GO" id="GO:0000160">
    <property type="term" value="P:phosphorelay signal transduction system"/>
    <property type="evidence" value="ECO:0007669"/>
    <property type="project" value="InterPro"/>
</dbReference>
<evidence type="ECO:0000259" key="3">
    <source>
        <dbReference type="PROSITE" id="PS50921"/>
    </source>
</evidence>
<dbReference type="SMART" id="SM00448">
    <property type="entry name" value="REC"/>
    <property type="match status" value="1"/>
</dbReference>
<dbReference type="AlphaFoldDB" id="Q1YUV0"/>
<dbReference type="SMART" id="SM01012">
    <property type="entry name" value="ANTAR"/>
    <property type="match status" value="1"/>
</dbReference>
<evidence type="ECO:0000313" key="5">
    <source>
        <dbReference type="Proteomes" id="UP000005555"/>
    </source>
</evidence>
<dbReference type="SUPFAM" id="SSF52172">
    <property type="entry name" value="CheY-like"/>
    <property type="match status" value="1"/>
</dbReference>
<keyword evidence="1" id="KW-0597">Phosphoprotein</keyword>
<keyword evidence="5" id="KW-1185">Reference proteome</keyword>
<dbReference type="Pfam" id="PF03861">
    <property type="entry name" value="ANTAR"/>
    <property type="match status" value="1"/>
</dbReference>
<dbReference type="Gene3D" id="1.10.10.10">
    <property type="entry name" value="Winged helix-like DNA-binding domain superfamily/Winged helix DNA-binding domain"/>
    <property type="match status" value="1"/>
</dbReference>
<organism evidence="4 5">
    <name type="scientific">gamma proteobacterium HTCC2207</name>
    <dbReference type="NCBI Taxonomy" id="314287"/>
    <lineage>
        <taxon>Bacteria</taxon>
        <taxon>Pseudomonadati</taxon>
        <taxon>Pseudomonadota</taxon>
        <taxon>Gammaproteobacteria</taxon>
        <taxon>Cellvibrionales</taxon>
        <taxon>Porticoccaceae</taxon>
        <taxon>SAR92 clade</taxon>
    </lineage>
</organism>
<dbReference type="PANTHER" id="PTHR43367">
    <property type="match status" value="1"/>
</dbReference>
<reference evidence="4 5" key="1">
    <citation type="submission" date="2006-03" db="EMBL/GenBank/DDBJ databases">
        <authorList>
            <person name="Giovannoni S.J."/>
            <person name="Cho J.-C."/>
            <person name="Ferriera S."/>
            <person name="Johnson J."/>
            <person name="Kravitz S."/>
            <person name="Halpern A."/>
            <person name="Remington K."/>
            <person name="Beeson K."/>
            <person name="Tran B."/>
            <person name="Rogers Y.-H."/>
            <person name="Friedman R."/>
            <person name="Venter J.C."/>
        </authorList>
    </citation>
    <scope>NUCLEOTIDE SEQUENCE [LARGE SCALE GENOMIC DNA]</scope>
    <source>
        <strain evidence="4 5">HTCC2207</strain>
    </source>
</reference>
<dbReference type="HOGENOM" id="CLU_000445_65_1_6"/>
<protein>
    <submittedName>
        <fullName evidence="4">Response regulator NasT</fullName>
    </submittedName>
</protein>
<comment type="caution">
    <text evidence="4">The sequence shown here is derived from an EMBL/GenBank/DDBJ whole genome shotgun (WGS) entry which is preliminary data.</text>
</comment>
<dbReference type="PROSITE" id="PS50921">
    <property type="entry name" value="ANTAR"/>
    <property type="match status" value="1"/>
</dbReference>
<proteinExistence type="predicted"/>
<dbReference type="Gene3D" id="3.40.50.2300">
    <property type="match status" value="1"/>
</dbReference>
<dbReference type="InterPro" id="IPR036388">
    <property type="entry name" value="WH-like_DNA-bd_sf"/>
</dbReference>
<feature type="modified residue" description="4-aspartylphosphate" evidence="1">
    <location>
        <position position="61"/>
    </location>
</feature>
<dbReference type="eggNOG" id="COG3707">
    <property type="taxonomic scope" value="Bacteria"/>
</dbReference>
<sequence length="207" mass="22739">MSAATQNNIVRVMLVDDVPQRSVRVAEKLTGDGFDVIARLPSAAGLLFQIEQQKPDVILIDLQSPGRDMLESLSVINIHNPTPVVMFSEEEDPSYIEEAVDAGVTAYMVGGVEAERVKPVIDVAMAQFKSFQALRQALDSTRTQLESLSVIDRAKSLLMQQHSVSEDKAHKLLRTLSMDTNQSLPQAAESVIKILSQNKKNSGNHDN</sequence>
<dbReference type="PROSITE" id="PS50110">
    <property type="entry name" value="RESPONSE_REGULATORY"/>
    <property type="match status" value="1"/>
</dbReference>
<gene>
    <name evidence="4" type="ORF">GB2207_09116</name>
</gene>
<dbReference type="InterPro" id="IPR008327">
    <property type="entry name" value="Sig_transdc_resp-reg_antiterm"/>
</dbReference>
<evidence type="ECO:0000313" key="4">
    <source>
        <dbReference type="EMBL" id="EAS47958.1"/>
    </source>
</evidence>
<evidence type="ECO:0000256" key="1">
    <source>
        <dbReference type="PROSITE-ProRule" id="PRU00169"/>
    </source>
</evidence>
<dbReference type="InterPro" id="IPR011006">
    <property type="entry name" value="CheY-like_superfamily"/>
</dbReference>
<dbReference type="Proteomes" id="UP000005555">
    <property type="component" value="Unassembled WGS sequence"/>
</dbReference>
<feature type="domain" description="Response regulatory" evidence="2">
    <location>
        <begin position="11"/>
        <end position="125"/>
    </location>
</feature>
<dbReference type="STRING" id="314287.GB2207_09116"/>
<feature type="domain" description="ANTAR" evidence="3">
    <location>
        <begin position="131"/>
        <end position="192"/>
    </location>
</feature>
<dbReference type="GO" id="GO:0003723">
    <property type="term" value="F:RNA binding"/>
    <property type="evidence" value="ECO:0007669"/>
    <property type="project" value="InterPro"/>
</dbReference>
<evidence type="ECO:0000259" key="2">
    <source>
        <dbReference type="PROSITE" id="PS50110"/>
    </source>
</evidence>
<dbReference type="InterPro" id="IPR005561">
    <property type="entry name" value="ANTAR"/>
</dbReference>
<dbReference type="PANTHER" id="PTHR43367:SF1">
    <property type="entry name" value="TWO-COMPONENT RESPONSE REGULATOR-LIKE APRR6-RELATED"/>
    <property type="match status" value="1"/>
</dbReference>
<dbReference type="EMBL" id="AAPI01000001">
    <property type="protein sequence ID" value="EAS47958.1"/>
    <property type="molecule type" value="Genomic_DNA"/>
</dbReference>